<keyword evidence="3" id="KW-0067">ATP-binding</keyword>
<keyword evidence="2" id="KW-0547">Nucleotide-binding</keyword>
<accession>A0AAI9YFF4</accession>
<evidence type="ECO:0000313" key="6">
    <source>
        <dbReference type="EMBL" id="KAK1506519.1"/>
    </source>
</evidence>
<proteinExistence type="inferred from homology"/>
<dbReference type="GeneID" id="85348254"/>
<dbReference type="RefSeq" id="XP_060304843.1">
    <property type="nucleotide sequence ID" value="XM_060464707.1"/>
</dbReference>
<dbReference type="GO" id="GO:0005524">
    <property type="term" value="F:ATP binding"/>
    <property type="evidence" value="ECO:0007669"/>
    <property type="project" value="UniProtKB-KW"/>
</dbReference>
<gene>
    <name evidence="6" type="ORF">CCOS01_16571</name>
</gene>
<dbReference type="GO" id="GO:0004672">
    <property type="term" value="F:protein kinase activity"/>
    <property type="evidence" value="ECO:0007669"/>
    <property type="project" value="InterPro"/>
</dbReference>
<dbReference type="InterPro" id="IPR011009">
    <property type="entry name" value="Kinase-like_dom_sf"/>
</dbReference>
<reference evidence="6 7" key="1">
    <citation type="submission" date="2016-10" db="EMBL/GenBank/DDBJ databases">
        <title>The genome sequence of Colletotrichum fioriniae PJ7.</title>
        <authorList>
            <person name="Baroncelli R."/>
        </authorList>
    </citation>
    <scope>NUCLEOTIDE SEQUENCE [LARGE SCALE GENOMIC DNA]</scope>
    <source>
        <strain evidence="6 7">IMI 309622</strain>
    </source>
</reference>
<protein>
    <recommendedName>
        <fullName evidence="5">Protein kinase domain-containing protein</fullName>
    </recommendedName>
</protein>
<name>A0AAI9YFF4_9PEZI</name>
<dbReference type="InterPro" id="IPR051931">
    <property type="entry name" value="PAK3-like"/>
</dbReference>
<dbReference type="Proteomes" id="UP001240678">
    <property type="component" value="Unassembled WGS sequence"/>
</dbReference>
<keyword evidence="7" id="KW-1185">Reference proteome</keyword>
<evidence type="ECO:0000256" key="3">
    <source>
        <dbReference type="ARBA" id="ARBA00022840"/>
    </source>
</evidence>
<feature type="region of interest" description="Disordered" evidence="4">
    <location>
        <begin position="1"/>
        <end position="46"/>
    </location>
</feature>
<dbReference type="PANTHER" id="PTHR45832">
    <property type="entry name" value="SERINE/THREONINE-PROTEIN KINASE SAMKA-RELATED-RELATED"/>
    <property type="match status" value="1"/>
</dbReference>
<evidence type="ECO:0000313" key="7">
    <source>
        <dbReference type="Proteomes" id="UP001240678"/>
    </source>
</evidence>
<evidence type="ECO:0000256" key="4">
    <source>
        <dbReference type="SAM" id="MobiDB-lite"/>
    </source>
</evidence>
<dbReference type="EMBL" id="MOOE01000031">
    <property type="protein sequence ID" value="KAK1506519.1"/>
    <property type="molecule type" value="Genomic_DNA"/>
</dbReference>
<sequence>MDSKRKTQIEVPFFGNSSSTTLENPRVPNGRSLTNRTGPKGRNLFKPPNVLEVDIQVNREEMNIPAQIPSNSSQTPTALDSGSLVDVNWGSPWSKYEASHKLSDLGGELWMAMSFVNIRRFPRDAAEQTLKKFRRIKHQNVVAFYEAYMTDAYLHVVLESMTFTLLHIVKNPHYPNEAQLGTILSQVVDGLCFLEEEGWHHPLLDCENILVSERGLVKIANQQLCQSSEGLDNRRHLEALDHVTQLIMQKFYKQRPGIDDMDRWPPDSDGFTFLASIESASSVKELQKHPLMRYRDVSCLRGLIKLTQVTVFPREYSLQ</sequence>
<dbReference type="Pfam" id="PF00069">
    <property type="entry name" value="Pkinase"/>
    <property type="match status" value="1"/>
</dbReference>
<organism evidence="6 7">
    <name type="scientific">Colletotrichum costaricense</name>
    <dbReference type="NCBI Taxonomy" id="1209916"/>
    <lineage>
        <taxon>Eukaryota</taxon>
        <taxon>Fungi</taxon>
        <taxon>Dikarya</taxon>
        <taxon>Ascomycota</taxon>
        <taxon>Pezizomycotina</taxon>
        <taxon>Sordariomycetes</taxon>
        <taxon>Hypocreomycetidae</taxon>
        <taxon>Glomerellales</taxon>
        <taxon>Glomerellaceae</taxon>
        <taxon>Colletotrichum</taxon>
        <taxon>Colletotrichum acutatum species complex</taxon>
    </lineage>
</organism>
<dbReference type="Gene3D" id="1.10.510.10">
    <property type="entry name" value="Transferase(Phosphotransferase) domain 1"/>
    <property type="match status" value="1"/>
</dbReference>
<comment type="similarity">
    <text evidence="1">Belongs to the protein kinase superfamily. STE Ser/Thr protein kinase family. STE20 subfamily.</text>
</comment>
<evidence type="ECO:0000256" key="1">
    <source>
        <dbReference type="ARBA" id="ARBA00008874"/>
    </source>
</evidence>
<evidence type="ECO:0000256" key="2">
    <source>
        <dbReference type="ARBA" id="ARBA00022741"/>
    </source>
</evidence>
<dbReference type="SUPFAM" id="SSF56112">
    <property type="entry name" value="Protein kinase-like (PK-like)"/>
    <property type="match status" value="1"/>
</dbReference>
<dbReference type="PROSITE" id="PS50011">
    <property type="entry name" value="PROTEIN_KINASE_DOM"/>
    <property type="match status" value="1"/>
</dbReference>
<comment type="caution">
    <text evidence="6">The sequence shown here is derived from an EMBL/GenBank/DDBJ whole genome shotgun (WGS) entry which is preliminary data.</text>
</comment>
<dbReference type="AlphaFoldDB" id="A0AAI9YFF4"/>
<dbReference type="InterPro" id="IPR000719">
    <property type="entry name" value="Prot_kinase_dom"/>
</dbReference>
<evidence type="ECO:0000259" key="5">
    <source>
        <dbReference type="PROSITE" id="PS50011"/>
    </source>
</evidence>
<dbReference type="PANTHER" id="PTHR45832:SF22">
    <property type="entry name" value="SERINE_THREONINE-PROTEIN KINASE SAMKA-RELATED"/>
    <property type="match status" value="1"/>
</dbReference>
<feature type="domain" description="Protein kinase" evidence="5">
    <location>
        <begin position="81"/>
        <end position="319"/>
    </location>
</feature>